<proteinExistence type="predicted"/>
<dbReference type="GO" id="GO:0005975">
    <property type="term" value="P:carbohydrate metabolic process"/>
    <property type="evidence" value="ECO:0007669"/>
    <property type="project" value="InterPro"/>
</dbReference>
<keyword evidence="3" id="KW-0812">Transmembrane</keyword>
<organism evidence="6 7">
    <name type="scientific">Mastigocoleus testarum BC008</name>
    <dbReference type="NCBI Taxonomy" id="371196"/>
    <lineage>
        <taxon>Bacteria</taxon>
        <taxon>Bacillati</taxon>
        <taxon>Cyanobacteriota</taxon>
        <taxon>Cyanophyceae</taxon>
        <taxon>Nostocales</taxon>
        <taxon>Hapalosiphonaceae</taxon>
        <taxon>Mastigocoleus</taxon>
    </lineage>
</organism>
<dbReference type="PANTHER" id="PTHR10587">
    <property type="entry name" value="GLYCOSYL TRANSFERASE-RELATED"/>
    <property type="match status" value="1"/>
</dbReference>
<evidence type="ECO:0000313" key="5">
    <source>
        <dbReference type="EMBL" id="KST62512.1"/>
    </source>
</evidence>
<dbReference type="SUPFAM" id="SSF88713">
    <property type="entry name" value="Glycoside hydrolase/deacetylase"/>
    <property type="match status" value="1"/>
</dbReference>
<evidence type="ECO:0000256" key="3">
    <source>
        <dbReference type="SAM" id="Phobius"/>
    </source>
</evidence>
<dbReference type="GO" id="GO:0016810">
    <property type="term" value="F:hydrolase activity, acting on carbon-nitrogen (but not peptide) bonds"/>
    <property type="evidence" value="ECO:0007669"/>
    <property type="project" value="InterPro"/>
</dbReference>
<dbReference type="InterPro" id="IPR011330">
    <property type="entry name" value="Glyco_hydro/deAcase_b/a-brl"/>
</dbReference>
<dbReference type="OrthoDB" id="9806342at2"/>
<dbReference type="Pfam" id="PF01522">
    <property type="entry name" value="Polysacc_deac_1"/>
    <property type="match status" value="1"/>
</dbReference>
<dbReference type="CDD" id="cd10917">
    <property type="entry name" value="CE4_NodB_like_6s_7s"/>
    <property type="match status" value="1"/>
</dbReference>
<comment type="caution">
    <text evidence="6">The sequence shown here is derived from an EMBL/GenBank/DDBJ whole genome shotgun (WGS) entry which is preliminary data.</text>
</comment>
<dbReference type="InterPro" id="IPR002509">
    <property type="entry name" value="NODB_dom"/>
</dbReference>
<evidence type="ECO:0000313" key="6">
    <source>
        <dbReference type="EMBL" id="KST69132.1"/>
    </source>
</evidence>
<dbReference type="RefSeq" id="WP_027840921.1">
    <property type="nucleotide sequence ID" value="NZ_LMTZ01000035.1"/>
</dbReference>
<dbReference type="PROSITE" id="PS51677">
    <property type="entry name" value="NODB"/>
    <property type="match status" value="1"/>
</dbReference>
<dbReference type="InterPro" id="IPR050248">
    <property type="entry name" value="Polysacc_deacetylase_ArnD"/>
</dbReference>
<dbReference type="EMBL" id="LMTZ01000154">
    <property type="protein sequence ID" value="KST62512.1"/>
    <property type="molecule type" value="Genomic_DNA"/>
</dbReference>
<evidence type="ECO:0000259" key="4">
    <source>
        <dbReference type="PROSITE" id="PS51677"/>
    </source>
</evidence>
<evidence type="ECO:0000256" key="1">
    <source>
        <dbReference type="ARBA" id="ARBA00022723"/>
    </source>
</evidence>
<name>A0A0V7ZWZ3_9CYAN</name>
<evidence type="ECO:0000313" key="7">
    <source>
        <dbReference type="Proteomes" id="UP000053372"/>
    </source>
</evidence>
<keyword evidence="3" id="KW-0472">Membrane</keyword>
<dbReference type="Proteomes" id="UP000053372">
    <property type="component" value="Unassembled WGS sequence"/>
</dbReference>
<reference evidence="6 7" key="1">
    <citation type="journal article" date="2015" name="Genome Announc.">
        <title>Draft Genome of the Euendolithic (true boring) Cyanobacterium Mastigocoleus testarum strain BC008.</title>
        <authorList>
            <person name="Guida B.S."/>
            <person name="Garcia-Pichel F."/>
        </authorList>
    </citation>
    <scope>NUCLEOTIDE SEQUENCE [LARGE SCALE GENOMIC DNA]</scope>
    <source>
        <strain evidence="6 7">BC008</strain>
    </source>
</reference>
<dbReference type="EMBL" id="LMTZ01000035">
    <property type="protein sequence ID" value="KST69132.1"/>
    <property type="molecule type" value="Genomic_DNA"/>
</dbReference>
<accession>A0A0V7ZWZ3</accession>
<keyword evidence="3" id="KW-1133">Transmembrane helix</keyword>
<keyword evidence="1" id="KW-0479">Metal-binding</keyword>
<dbReference type="PANTHER" id="PTHR10587:SF133">
    <property type="entry name" value="CHITIN DEACETYLASE 1-RELATED"/>
    <property type="match status" value="1"/>
</dbReference>
<sequence length="304" mass="34128">MEKNKFFAWPQSILIGLAALGGTLSLSWIMPIKPSLFELGSTNAVDASPEKLLAKPQTQKQIEYFKLAMLATWQKEARGKGLYHTVPKTFFGKTINSAKLSSEHKVIALTFDDGPWPGYTAQILDILKKNQVKGTFFVVGQMLQTYPHLGKRIVDEGHTIANHTWHHWYHYFNKQAAAFEIDRTSNLIYETTGVKTTLFRPPGGKLHNGLAAYARSKNYTVVMWSADSIDYKRQSPSTLIDRVMGQSTPGGIVLMHDGGGNRSNTVAALPTMIKKYQEQGYRFVTIPELLELKEKHQQVASTKK</sequence>
<dbReference type="Gene3D" id="3.20.20.370">
    <property type="entry name" value="Glycoside hydrolase/deacetylase"/>
    <property type="match status" value="1"/>
</dbReference>
<keyword evidence="7" id="KW-1185">Reference proteome</keyword>
<keyword evidence="2" id="KW-0378">Hydrolase</keyword>
<feature type="domain" description="NodB homology" evidence="4">
    <location>
        <begin position="105"/>
        <end position="284"/>
    </location>
</feature>
<dbReference type="GO" id="GO:0016020">
    <property type="term" value="C:membrane"/>
    <property type="evidence" value="ECO:0007669"/>
    <property type="project" value="TreeGrafter"/>
</dbReference>
<gene>
    <name evidence="5" type="ORF">BC008_10100</name>
    <name evidence="6" type="ORF">BC008_35055</name>
</gene>
<dbReference type="GO" id="GO:0046872">
    <property type="term" value="F:metal ion binding"/>
    <property type="evidence" value="ECO:0007669"/>
    <property type="project" value="UniProtKB-KW"/>
</dbReference>
<feature type="transmembrane region" description="Helical" evidence="3">
    <location>
        <begin position="12"/>
        <end position="30"/>
    </location>
</feature>
<evidence type="ECO:0000256" key="2">
    <source>
        <dbReference type="ARBA" id="ARBA00022801"/>
    </source>
</evidence>
<dbReference type="AlphaFoldDB" id="A0A0V7ZWZ3"/>
<protein>
    <submittedName>
        <fullName evidence="6">Polysaccharide deacetylase</fullName>
    </submittedName>
</protein>